<evidence type="ECO:0000313" key="4">
    <source>
        <dbReference type="EMBL" id="PUD98504.1"/>
    </source>
</evidence>
<evidence type="ECO:0000313" key="15">
    <source>
        <dbReference type="Proteomes" id="UP000250928"/>
    </source>
</evidence>
<evidence type="ECO:0000313" key="6">
    <source>
        <dbReference type="EMBL" id="PUE00872.1"/>
    </source>
</evidence>
<dbReference type="EMBL" id="PQCO01000023">
    <property type="protein sequence ID" value="PUE05768.1"/>
    <property type="molecule type" value="Genomic_DNA"/>
</dbReference>
<dbReference type="EMBL" id="PQCO01000092">
    <property type="protein sequence ID" value="PUE05210.1"/>
    <property type="molecule type" value="Genomic_DNA"/>
</dbReference>
<dbReference type="EMBL" id="PQCO01000332">
    <property type="protein sequence ID" value="PUD97974.1"/>
    <property type="molecule type" value="Genomic_DNA"/>
</dbReference>
<name>A0A6N4DZD2_9GAMM</name>
<organism evidence="8 15">
    <name type="scientific">Candidatus Sedimenticola endophacoides</name>
    <dbReference type="NCBI Taxonomy" id="2548426"/>
    <lineage>
        <taxon>Bacteria</taxon>
        <taxon>Pseudomonadati</taxon>
        <taxon>Pseudomonadota</taxon>
        <taxon>Gammaproteobacteria</taxon>
        <taxon>Chromatiales</taxon>
        <taxon>Sedimenticolaceae</taxon>
        <taxon>Sedimenticola</taxon>
    </lineage>
</organism>
<evidence type="ECO:0000313" key="8">
    <source>
        <dbReference type="EMBL" id="PUE05210.1"/>
    </source>
</evidence>
<comment type="caution">
    <text evidence="8">The sequence shown here is derived from an EMBL/GenBank/DDBJ whole genome shotgun (WGS) entry which is preliminary data.</text>
</comment>
<accession>A0A6N4DZD2</accession>
<feature type="non-terminal residue" evidence="8">
    <location>
        <position position="1"/>
    </location>
</feature>
<dbReference type="PANTHER" id="PTHR33678">
    <property type="entry name" value="BLL1576 PROTEIN"/>
    <property type="match status" value="1"/>
</dbReference>
<evidence type="ECO:0000313" key="11">
    <source>
        <dbReference type="EMBL" id="PUE05617.1"/>
    </source>
</evidence>
<evidence type="ECO:0000313" key="5">
    <source>
        <dbReference type="EMBL" id="PUD99472.1"/>
    </source>
</evidence>
<evidence type="ECO:0000313" key="3">
    <source>
        <dbReference type="EMBL" id="PUD98329.1"/>
    </source>
</evidence>
<dbReference type="Proteomes" id="UP000250928">
    <property type="component" value="Unassembled WGS sequence"/>
</dbReference>
<evidence type="ECO:0000313" key="7">
    <source>
        <dbReference type="EMBL" id="PUE03957.1"/>
    </source>
</evidence>
<dbReference type="EMBL" id="PQCO01000303">
    <property type="protein sequence ID" value="PUD98504.1"/>
    <property type="molecule type" value="Genomic_DNA"/>
</dbReference>
<dbReference type="EMBL" id="PQCO01000311">
    <property type="protein sequence ID" value="PUD98329.1"/>
    <property type="molecule type" value="Genomic_DNA"/>
</dbReference>
<dbReference type="EMBL" id="PQCO01000058">
    <property type="protein sequence ID" value="PUE05617.1"/>
    <property type="molecule type" value="Genomic_DNA"/>
</dbReference>
<evidence type="ECO:0000259" key="1">
    <source>
        <dbReference type="Pfam" id="PF03050"/>
    </source>
</evidence>
<dbReference type="Pfam" id="PF03050">
    <property type="entry name" value="DDE_Tnp_IS66"/>
    <property type="match status" value="1"/>
</dbReference>
<dbReference type="PANTHER" id="PTHR33678:SF1">
    <property type="entry name" value="BLL1576 PROTEIN"/>
    <property type="match status" value="1"/>
</dbReference>
<evidence type="ECO:0000313" key="14">
    <source>
        <dbReference type="EMBL" id="PUE05778.1"/>
    </source>
</evidence>
<feature type="domain" description="Transposase IS66 central" evidence="1">
    <location>
        <begin position="6"/>
        <end position="50"/>
    </location>
</feature>
<proteinExistence type="predicted"/>
<dbReference type="AlphaFoldDB" id="A0A6N4DZD2"/>
<gene>
    <name evidence="14" type="ORF">C3L24_00170</name>
    <name evidence="13" type="ORF">C3L24_00225</name>
    <name evidence="12" type="ORF">C3L24_00450</name>
    <name evidence="11" type="ORF">C3L24_00810</name>
    <name evidence="10" type="ORF">C3L24_00930</name>
    <name evidence="9" type="ORF">C3L24_01135</name>
    <name evidence="8" type="ORF">C3L24_01660</name>
    <name evidence="7" type="ORF">C3L24_03915</name>
    <name evidence="6" type="ORF">C3L24_08780</name>
    <name evidence="5" type="ORF">C3L24_10975</name>
    <name evidence="4" type="ORF">C3L24_12710</name>
    <name evidence="3" type="ORF">C3L24_13000</name>
    <name evidence="2" type="ORF">C3L24_13630</name>
</gene>
<evidence type="ECO:0000313" key="10">
    <source>
        <dbReference type="EMBL" id="PUE05567.1"/>
    </source>
</evidence>
<evidence type="ECO:0000313" key="12">
    <source>
        <dbReference type="EMBL" id="PUE05728.1"/>
    </source>
</evidence>
<dbReference type="InterPro" id="IPR004291">
    <property type="entry name" value="Transposase_IS66_central"/>
</dbReference>
<reference evidence="8 15" key="1">
    <citation type="submission" date="2018-01" db="EMBL/GenBank/DDBJ databases">
        <title>Novel co-symbiosis in the lucinid bivalve Phacoides pectinatus.</title>
        <authorList>
            <person name="Lim S.J."/>
            <person name="Davis B.G."/>
            <person name="Gill D.E."/>
            <person name="Engel A.S."/>
            <person name="Anderson L.C."/>
            <person name="Campbell B.J."/>
        </authorList>
    </citation>
    <scope>NUCLEOTIDE SEQUENCE [LARGE SCALE GENOMIC DNA]</scope>
    <source>
        <strain evidence="8">N3_P5</strain>
    </source>
</reference>
<dbReference type="EMBL" id="PQCO01000065">
    <property type="protein sequence ID" value="PUE05567.1"/>
    <property type="molecule type" value="Genomic_DNA"/>
</dbReference>
<sequence>ERLRDFEQDVLRFMDVENIPFTNNQGENDLRMTKVQQKISGCFRSMEGAKIFCRVRSYLSTCRKQGVSATEALALLFQGKNPDFMELDKA</sequence>
<dbReference type="EMBL" id="PQCO01000018">
    <property type="protein sequence ID" value="PUE05778.1"/>
    <property type="molecule type" value="Genomic_DNA"/>
</dbReference>
<evidence type="ECO:0000313" key="9">
    <source>
        <dbReference type="EMBL" id="PUE05472.1"/>
    </source>
</evidence>
<evidence type="ECO:0000313" key="2">
    <source>
        <dbReference type="EMBL" id="PUD97974.1"/>
    </source>
</evidence>
<dbReference type="EMBL" id="PQCO01000142">
    <property type="protein sequence ID" value="PUE03957.1"/>
    <property type="molecule type" value="Genomic_DNA"/>
</dbReference>
<evidence type="ECO:0000313" key="13">
    <source>
        <dbReference type="EMBL" id="PUE05768.1"/>
    </source>
</evidence>
<protein>
    <submittedName>
        <fullName evidence="8">IS66 family transposase</fullName>
    </submittedName>
</protein>
<dbReference type="EMBL" id="PQCO01000075">
    <property type="protein sequence ID" value="PUE05472.1"/>
    <property type="molecule type" value="Genomic_DNA"/>
</dbReference>
<dbReference type="EMBL" id="PQCO01000212">
    <property type="protein sequence ID" value="PUE00872.1"/>
    <property type="molecule type" value="Genomic_DNA"/>
</dbReference>
<dbReference type="EMBL" id="PQCO01000039">
    <property type="protein sequence ID" value="PUE05728.1"/>
    <property type="molecule type" value="Genomic_DNA"/>
</dbReference>
<dbReference type="InterPro" id="IPR052344">
    <property type="entry name" value="Transposase-related"/>
</dbReference>
<dbReference type="EMBL" id="PQCO01000258">
    <property type="protein sequence ID" value="PUD99472.1"/>
    <property type="molecule type" value="Genomic_DNA"/>
</dbReference>